<accession>A0A2N2E8N6</accession>
<organism evidence="1 2">
    <name type="scientific">Candidatus Falkowbacteria bacterium HGW-Falkowbacteria-1</name>
    <dbReference type="NCBI Taxonomy" id="2013768"/>
    <lineage>
        <taxon>Bacteria</taxon>
        <taxon>Candidatus Falkowiibacteriota</taxon>
    </lineage>
</organism>
<dbReference type="Proteomes" id="UP000233517">
    <property type="component" value="Unassembled WGS sequence"/>
</dbReference>
<gene>
    <name evidence="1" type="ORF">CVU82_04320</name>
</gene>
<dbReference type="AlphaFoldDB" id="A0A2N2E8N6"/>
<proteinExistence type="predicted"/>
<name>A0A2N2E8N6_9BACT</name>
<evidence type="ECO:0000313" key="1">
    <source>
        <dbReference type="EMBL" id="PKM91022.1"/>
    </source>
</evidence>
<sequence length="197" mass="23050">MEKIENSLEYWSHFYEKYFSIKTDFANKLIHCNIFNGAVSSMFDKDKHYLFFIPRQLDIEQVFSKINASLGINFPESFFDFNEVINIRDGKEDYFMVVSQKPFVELPFGSTVDFNVKEQLTLLEALILVLYCIDIKKNLNFLEYVLCGASKIEKGRSVYMPAVHYDKQRNDVSVVCYDSFYAVKNLNKLMGLQLEIS</sequence>
<evidence type="ECO:0000313" key="2">
    <source>
        <dbReference type="Proteomes" id="UP000233517"/>
    </source>
</evidence>
<comment type="caution">
    <text evidence="1">The sequence shown here is derived from an EMBL/GenBank/DDBJ whole genome shotgun (WGS) entry which is preliminary data.</text>
</comment>
<protein>
    <submittedName>
        <fullName evidence="1">Uncharacterized protein</fullName>
    </submittedName>
</protein>
<dbReference type="EMBL" id="PHAI01000004">
    <property type="protein sequence ID" value="PKM91022.1"/>
    <property type="molecule type" value="Genomic_DNA"/>
</dbReference>
<reference evidence="1 2" key="1">
    <citation type="journal article" date="2017" name="ISME J.">
        <title>Potential for microbial H2 and metal transformations associated with novel bacteria and archaea in deep terrestrial subsurface sediments.</title>
        <authorList>
            <person name="Hernsdorf A.W."/>
            <person name="Amano Y."/>
            <person name="Miyakawa K."/>
            <person name="Ise K."/>
            <person name="Suzuki Y."/>
            <person name="Anantharaman K."/>
            <person name="Probst A."/>
            <person name="Burstein D."/>
            <person name="Thomas B.C."/>
            <person name="Banfield J.F."/>
        </authorList>
    </citation>
    <scope>NUCLEOTIDE SEQUENCE [LARGE SCALE GENOMIC DNA]</scope>
    <source>
        <strain evidence="1">HGW-Falkowbacteria-1</strain>
    </source>
</reference>